<evidence type="ECO:0000256" key="2">
    <source>
        <dbReference type="ARBA" id="ARBA00022723"/>
    </source>
</evidence>
<dbReference type="PROSITE" id="PS00196">
    <property type="entry name" value="COPPER_BLUE"/>
    <property type="match status" value="1"/>
</dbReference>
<dbReference type="PANTHER" id="PTHR33546">
    <property type="entry name" value="LARGE, MULTIFUNCTIONAL SECRETED PROTEIN-RELATED"/>
    <property type="match status" value="1"/>
</dbReference>
<protein>
    <recommendedName>
        <fullName evidence="6">Blue (type 1) copper domain-containing protein</fullName>
    </recommendedName>
</protein>
<keyword evidence="1" id="KW-0813">Transport</keyword>
<accession>A0ABP8GP90</accession>
<dbReference type="InterPro" id="IPR008972">
    <property type="entry name" value="Cupredoxin"/>
</dbReference>
<feature type="domain" description="Blue (type 1) copper" evidence="6">
    <location>
        <begin position="590"/>
        <end position="702"/>
    </location>
</feature>
<evidence type="ECO:0000256" key="3">
    <source>
        <dbReference type="ARBA" id="ARBA00022982"/>
    </source>
</evidence>
<dbReference type="EMBL" id="BAABFT010000008">
    <property type="protein sequence ID" value="GAA4327875.1"/>
    <property type="molecule type" value="Genomic_DNA"/>
</dbReference>
<keyword evidence="4" id="KW-0186">Copper</keyword>
<dbReference type="Gene3D" id="2.120.10.30">
    <property type="entry name" value="TolB, C-terminal domain"/>
    <property type="match status" value="1"/>
</dbReference>
<evidence type="ECO:0000313" key="8">
    <source>
        <dbReference type="Proteomes" id="UP001500582"/>
    </source>
</evidence>
<dbReference type="InterPro" id="IPR000923">
    <property type="entry name" value="BlueCu_1"/>
</dbReference>
<evidence type="ECO:0000313" key="7">
    <source>
        <dbReference type="EMBL" id="GAA4327875.1"/>
    </source>
</evidence>
<dbReference type="InterPro" id="IPR028871">
    <property type="entry name" value="BlueCu_1_BS"/>
</dbReference>
<dbReference type="SUPFAM" id="SSF49503">
    <property type="entry name" value="Cupredoxins"/>
    <property type="match status" value="1"/>
</dbReference>
<dbReference type="InterPro" id="IPR011042">
    <property type="entry name" value="6-blade_b-propeller_TolB-like"/>
</dbReference>
<keyword evidence="5" id="KW-0732">Signal</keyword>
<keyword evidence="8" id="KW-1185">Reference proteome</keyword>
<evidence type="ECO:0000259" key="6">
    <source>
        <dbReference type="Pfam" id="PF00127"/>
    </source>
</evidence>
<dbReference type="Gene3D" id="2.60.40.420">
    <property type="entry name" value="Cupredoxins - blue copper proteins"/>
    <property type="match status" value="1"/>
</dbReference>
<evidence type="ECO:0000256" key="4">
    <source>
        <dbReference type="ARBA" id="ARBA00023008"/>
    </source>
</evidence>
<evidence type="ECO:0000256" key="5">
    <source>
        <dbReference type="SAM" id="SignalP"/>
    </source>
</evidence>
<organism evidence="7 8">
    <name type="scientific">Mucilaginibacter gynuensis</name>
    <dbReference type="NCBI Taxonomy" id="1302236"/>
    <lineage>
        <taxon>Bacteria</taxon>
        <taxon>Pseudomonadati</taxon>
        <taxon>Bacteroidota</taxon>
        <taxon>Sphingobacteriia</taxon>
        <taxon>Sphingobacteriales</taxon>
        <taxon>Sphingobacteriaceae</taxon>
        <taxon>Mucilaginibacter</taxon>
    </lineage>
</organism>
<dbReference type="Proteomes" id="UP001500582">
    <property type="component" value="Unassembled WGS sequence"/>
</dbReference>
<dbReference type="PANTHER" id="PTHR33546:SF1">
    <property type="entry name" value="LARGE, MULTIFUNCTIONAL SECRETED PROTEIN"/>
    <property type="match status" value="1"/>
</dbReference>
<name>A0ABP8GP90_9SPHI</name>
<dbReference type="Pfam" id="PF00127">
    <property type="entry name" value="Copper-bind"/>
    <property type="match status" value="1"/>
</dbReference>
<dbReference type="SUPFAM" id="SSF50952">
    <property type="entry name" value="Soluble quinoprotein glucose dehydrogenase"/>
    <property type="match status" value="1"/>
</dbReference>
<sequence>MKAIFKNIFMTFSVTAAVGLTTTFAQDKSANQLPTEKDYYRIVTLPTPEGVELEVGGLALMPDGSIAASTRRGDVYIIQNPYMLNGSLPYYKKFASGLHEILGLAYKDGALYMVQRGELTKLVDKDGDGKADVYETVYAWPISGNYHEYSYGPIIMPNGNMMVNLNVGFDNEWWRGKSLVKWRAWSLEIAPDGTMTPYATGLRSPAGQGLIDGKYFYSENQGDWIGSGYLMELNKGDFAPHPAGLRWAADPLSPVKVRTEDIYSRVNPRFNDPEGKIEDRDPNRPYKTLYEVAAEVKGMKLPTVWLPHSVLGTSTSSMVQIPNDDKFGPFAGQVIIGDQGQSRLNRVFLEKVKGEYQGAAFTFREGFESGVLRLAWGNDGSLFVGQTSRGWGSKGQKLFGLERVVWSKKTPFEMKAVRAMADGFEIEFTQPVNKKAAADPDAYGITGFIYKYHPVYGSNTVREKTHIVNAAIVSEDGLKVRLVVDSLREKFIHEIRVDEKVTAVEGNNPLLHNVAYYTLNNIPDGAKLNVPKRKAKPAHDMSSMPGMNMGGKTTPAKVNTPAAGSNLKKNQTTKPAAWTTIDQTIVIGTKPGLKYDKDELTVKAGSKIKLTFTNNDDMPHNFVVVEPGQAVAVGELAMKLGLASTKLSHIPNTPKLLINTTLVGPGSSQTIYFVAPTKPGKYTYVCTVPGHFYVMQGILNVEK</sequence>
<keyword evidence="2" id="KW-0479">Metal-binding</keyword>
<feature type="chain" id="PRO_5046342281" description="Blue (type 1) copper domain-containing protein" evidence="5">
    <location>
        <begin position="26"/>
        <end position="703"/>
    </location>
</feature>
<dbReference type="InterPro" id="IPR011041">
    <property type="entry name" value="Quinoprot_gluc/sorb_DH_b-prop"/>
</dbReference>
<comment type="caution">
    <text evidence="7">The sequence shown here is derived from an EMBL/GenBank/DDBJ whole genome shotgun (WGS) entry which is preliminary data.</text>
</comment>
<evidence type="ECO:0000256" key="1">
    <source>
        <dbReference type="ARBA" id="ARBA00022448"/>
    </source>
</evidence>
<keyword evidence="3" id="KW-0249">Electron transport</keyword>
<dbReference type="CDD" id="cd04233">
    <property type="entry name" value="Auracyanin"/>
    <property type="match status" value="1"/>
</dbReference>
<reference evidence="8" key="1">
    <citation type="journal article" date="2019" name="Int. J. Syst. Evol. Microbiol.">
        <title>The Global Catalogue of Microorganisms (GCM) 10K type strain sequencing project: providing services to taxonomists for standard genome sequencing and annotation.</title>
        <authorList>
            <consortium name="The Broad Institute Genomics Platform"/>
            <consortium name="The Broad Institute Genome Sequencing Center for Infectious Disease"/>
            <person name="Wu L."/>
            <person name="Ma J."/>
        </authorList>
    </citation>
    <scope>NUCLEOTIDE SEQUENCE [LARGE SCALE GENOMIC DNA]</scope>
    <source>
        <strain evidence="8">JCM 17705</strain>
    </source>
</reference>
<feature type="signal peptide" evidence="5">
    <location>
        <begin position="1"/>
        <end position="25"/>
    </location>
</feature>
<proteinExistence type="predicted"/>
<gene>
    <name evidence="7" type="ORF">GCM10023149_31590</name>
</gene>